<dbReference type="PANTHER" id="PTHR43884:SF12">
    <property type="entry name" value="ISOVALERYL-COA DEHYDROGENASE, MITOCHONDRIAL-RELATED"/>
    <property type="match status" value="1"/>
</dbReference>
<dbReference type="InterPro" id="IPR009075">
    <property type="entry name" value="AcylCo_DH/oxidase_C"/>
</dbReference>
<dbReference type="Gene3D" id="1.20.140.10">
    <property type="entry name" value="Butyryl-CoA Dehydrogenase, subunit A, domain 3"/>
    <property type="match status" value="1"/>
</dbReference>
<evidence type="ECO:0000259" key="6">
    <source>
        <dbReference type="Pfam" id="PF00441"/>
    </source>
</evidence>
<evidence type="ECO:0000256" key="3">
    <source>
        <dbReference type="ARBA" id="ARBA00022630"/>
    </source>
</evidence>
<dbReference type="InterPro" id="IPR037069">
    <property type="entry name" value="AcylCoA_DH/ox_N_sf"/>
</dbReference>
<dbReference type="EMBL" id="JBBHJZ010000001">
    <property type="protein sequence ID" value="MEJ5975880.1"/>
    <property type="molecule type" value="Genomic_DNA"/>
</dbReference>
<gene>
    <name evidence="9" type="ORF">WG901_04490</name>
</gene>
<feature type="domain" description="Acyl-CoA dehydrogenase/oxidase C-terminal" evidence="6">
    <location>
        <begin position="244"/>
        <end position="377"/>
    </location>
</feature>
<dbReference type="Gene3D" id="2.40.110.10">
    <property type="entry name" value="Butyryl-CoA Dehydrogenase, subunit A, domain 2"/>
    <property type="match status" value="1"/>
</dbReference>
<dbReference type="Pfam" id="PF00441">
    <property type="entry name" value="Acyl-CoA_dh_1"/>
    <property type="match status" value="1"/>
</dbReference>
<dbReference type="Pfam" id="PF02770">
    <property type="entry name" value="Acyl-CoA_dh_M"/>
    <property type="match status" value="1"/>
</dbReference>
<feature type="domain" description="Acyl-CoA oxidase/dehydrogenase middle" evidence="7">
    <location>
        <begin position="122"/>
        <end position="217"/>
    </location>
</feature>
<evidence type="ECO:0000256" key="2">
    <source>
        <dbReference type="ARBA" id="ARBA00009347"/>
    </source>
</evidence>
<dbReference type="Proteomes" id="UP001361239">
    <property type="component" value="Unassembled WGS sequence"/>
</dbReference>
<evidence type="ECO:0000256" key="5">
    <source>
        <dbReference type="RuleBase" id="RU362125"/>
    </source>
</evidence>
<reference evidence="9 10" key="1">
    <citation type="submission" date="2024-03" db="EMBL/GenBank/DDBJ databases">
        <authorList>
            <person name="Jo J.-H."/>
        </authorList>
    </citation>
    <scope>NUCLEOTIDE SEQUENCE [LARGE SCALE GENOMIC DNA]</scope>
    <source>
        <strain evidence="9 10">PS1R-30</strain>
    </source>
</reference>
<sequence length="393" mass="42509">MDWLNDDQRALRDMAETFARKEVEPVANRIDMEERTPDELVAKAAELGLYGLYTSEAYGGVGADLVSVCLVSEEIAKASPAFAGMLTVQMVLCPKTVEILGTEEQKQRILPRAVTGERLMAYSQSEPGGAANVAAHLTRAVPDADGTGWRLDGAKLFCTQGSAQTYLVMCKTRDRDGNEGYGCVIVEAEDAGFQVAPYEHKLGWRGTNTGPISFDNVHLASDDILGDLLSGGFSHRAANTANLLAHCAVSVGCAQGLFDKTLDYVKQRRLYGRDMSELQPVAYWLAESHAKIAACRALLYDTVRAFEAGAMAPAQSNVCKTFICETAFDVCVKLLQLWGGSGIMDSTGVNRYMRDARAQCVAEGASEIHYAIIANQLLHGQPTLVPSNIVKKA</sequence>
<evidence type="ECO:0000259" key="8">
    <source>
        <dbReference type="Pfam" id="PF02771"/>
    </source>
</evidence>
<accession>A0ABU8RS28</accession>
<dbReference type="PIRSF" id="PIRSF016578">
    <property type="entry name" value="HsaA"/>
    <property type="match status" value="1"/>
</dbReference>
<evidence type="ECO:0000256" key="1">
    <source>
        <dbReference type="ARBA" id="ARBA00001974"/>
    </source>
</evidence>
<evidence type="ECO:0000313" key="10">
    <source>
        <dbReference type="Proteomes" id="UP001361239"/>
    </source>
</evidence>
<evidence type="ECO:0000313" key="9">
    <source>
        <dbReference type="EMBL" id="MEJ5975880.1"/>
    </source>
</evidence>
<keyword evidence="3 5" id="KW-0285">Flavoprotein</keyword>
<name>A0ABU8RS28_9SPHN</name>
<feature type="domain" description="Acyl-CoA dehydrogenase/oxidase N-terminal" evidence="8">
    <location>
        <begin position="6"/>
        <end position="117"/>
    </location>
</feature>
<comment type="caution">
    <text evidence="9">The sequence shown here is derived from an EMBL/GenBank/DDBJ whole genome shotgun (WGS) entry which is preliminary data.</text>
</comment>
<dbReference type="SUPFAM" id="SSF47203">
    <property type="entry name" value="Acyl-CoA dehydrogenase C-terminal domain-like"/>
    <property type="match status" value="1"/>
</dbReference>
<dbReference type="Gene3D" id="1.10.540.10">
    <property type="entry name" value="Acyl-CoA dehydrogenase/oxidase, N-terminal domain"/>
    <property type="match status" value="1"/>
</dbReference>
<protein>
    <submittedName>
        <fullName evidence="9">Acyl-CoA dehydrogenase family protein</fullName>
        <ecNumber evidence="9">1.-.-.-</ecNumber>
    </submittedName>
</protein>
<proteinExistence type="inferred from homology"/>
<organism evidence="9 10">
    <name type="scientific">Novosphingobium anseongense</name>
    <dbReference type="NCBI Taxonomy" id="3133436"/>
    <lineage>
        <taxon>Bacteria</taxon>
        <taxon>Pseudomonadati</taxon>
        <taxon>Pseudomonadota</taxon>
        <taxon>Alphaproteobacteria</taxon>
        <taxon>Sphingomonadales</taxon>
        <taxon>Sphingomonadaceae</taxon>
        <taxon>Novosphingobium</taxon>
    </lineage>
</organism>
<dbReference type="InterPro" id="IPR009100">
    <property type="entry name" value="AcylCoA_DH/oxidase_NM_dom_sf"/>
</dbReference>
<dbReference type="InterPro" id="IPR006091">
    <property type="entry name" value="Acyl-CoA_Oxase/DH_mid-dom"/>
</dbReference>
<dbReference type="EC" id="1.-.-.-" evidence="9"/>
<keyword evidence="10" id="KW-1185">Reference proteome</keyword>
<dbReference type="PANTHER" id="PTHR43884">
    <property type="entry name" value="ACYL-COA DEHYDROGENASE"/>
    <property type="match status" value="1"/>
</dbReference>
<evidence type="ECO:0000256" key="4">
    <source>
        <dbReference type="ARBA" id="ARBA00022827"/>
    </source>
</evidence>
<keyword evidence="5 9" id="KW-0560">Oxidoreductase</keyword>
<evidence type="ECO:0000259" key="7">
    <source>
        <dbReference type="Pfam" id="PF02770"/>
    </source>
</evidence>
<comment type="similarity">
    <text evidence="2 5">Belongs to the acyl-CoA dehydrogenase family.</text>
</comment>
<dbReference type="GO" id="GO:0016491">
    <property type="term" value="F:oxidoreductase activity"/>
    <property type="evidence" value="ECO:0007669"/>
    <property type="project" value="UniProtKB-KW"/>
</dbReference>
<comment type="cofactor">
    <cofactor evidence="1 5">
        <name>FAD</name>
        <dbReference type="ChEBI" id="CHEBI:57692"/>
    </cofactor>
</comment>
<dbReference type="InterPro" id="IPR046373">
    <property type="entry name" value="Acyl-CoA_Oxase/DH_mid-dom_sf"/>
</dbReference>
<dbReference type="InterPro" id="IPR036250">
    <property type="entry name" value="AcylCo_DH-like_C"/>
</dbReference>
<dbReference type="InterPro" id="IPR013786">
    <property type="entry name" value="AcylCoA_DH/ox_N"/>
</dbReference>
<dbReference type="Pfam" id="PF02771">
    <property type="entry name" value="Acyl-CoA_dh_N"/>
    <property type="match status" value="1"/>
</dbReference>
<dbReference type="RefSeq" id="WP_339585809.1">
    <property type="nucleotide sequence ID" value="NZ_JBBHJZ010000001.1"/>
</dbReference>
<dbReference type="SUPFAM" id="SSF56645">
    <property type="entry name" value="Acyl-CoA dehydrogenase NM domain-like"/>
    <property type="match status" value="1"/>
</dbReference>
<keyword evidence="4 5" id="KW-0274">FAD</keyword>